<evidence type="ECO:0000313" key="1">
    <source>
        <dbReference type="EMBL" id="KAH6924439.1"/>
    </source>
</evidence>
<gene>
    <name evidence="1" type="ORF">HPB50_017496</name>
</gene>
<protein>
    <submittedName>
        <fullName evidence="1">Uncharacterized protein</fullName>
    </submittedName>
</protein>
<dbReference type="Proteomes" id="UP000821845">
    <property type="component" value="Chromosome 8"/>
</dbReference>
<sequence>MDLTSLTKASLLMLAEEFDLDVDEDLPESEIRNIIVESGSDPEDIEYFGTLILINQEREMKERIEDERRRQELKYLNDEIERLDRERKAMQRDNQDRLLREKFPGVVNSLPSAQCDYKYVGENDNFETVLKEHRNDLNEHHVTSSPLAEYSKTYTPPDGLGQRLRAFK</sequence>
<proteinExistence type="predicted"/>
<organism evidence="1 2">
    <name type="scientific">Hyalomma asiaticum</name>
    <name type="common">Tick</name>
    <dbReference type="NCBI Taxonomy" id="266040"/>
    <lineage>
        <taxon>Eukaryota</taxon>
        <taxon>Metazoa</taxon>
        <taxon>Ecdysozoa</taxon>
        <taxon>Arthropoda</taxon>
        <taxon>Chelicerata</taxon>
        <taxon>Arachnida</taxon>
        <taxon>Acari</taxon>
        <taxon>Parasitiformes</taxon>
        <taxon>Ixodida</taxon>
        <taxon>Ixodoidea</taxon>
        <taxon>Ixodidae</taxon>
        <taxon>Hyalomminae</taxon>
        <taxon>Hyalomma</taxon>
    </lineage>
</organism>
<keyword evidence="2" id="KW-1185">Reference proteome</keyword>
<dbReference type="EMBL" id="CM023488">
    <property type="protein sequence ID" value="KAH6924439.1"/>
    <property type="molecule type" value="Genomic_DNA"/>
</dbReference>
<evidence type="ECO:0000313" key="2">
    <source>
        <dbReference type="Proteomes" id="UP000821845"/>
    </source>
</evidence>
<reference evidence="1" key="1">
    <citation type="submission" date="2020-05" db="EMBL/GenBank/DDBJ databases">
        <title>Large-scale comparative analyses of tick genomes elucidate their genetic diversity and vector capacities.</title>
        <authorList>
            <person name="Jia N."/>
            <person name="Wang J."/>
            <person name="Shi W."/>
            <person name="Du L."/>
            <person name="Sun Y."/>
            <person name="Zhan W."/>
            <person name="Jiang J."/>
            <person name="Wang Q."/>
            <person name="Zhang B."/>
            <person name="Ji P."/>
            <person name="Sakyi L.B."/>
            <person name="Cui X."/>
            <person name="Yuan T."/>
            <person name="Jiang B."/>
            <person name="Yang W."/>
            <person name="Lam T.T.-Y."/>
            <person name="Chang Q."/>
            <person name="Ding S."/>
            <person name="Wang X."/>
            <person name="Zhu J."/>
            <person name="Ruan X."/>
            <person name="Zhao L."/>
            <person name="Wei J."/>
            <person name="Que T."/>
            <person name="Du C."/>
            <person name="Cheng J."/>
            <person name="Dai P."/>
            <person name="Han X."/>
            <person name="Huang E."/>
            <person name="Gao Y."/>
            <person name="Liu J."/>
            <person name="Shao H."/>
            <person name="Ye R."/>
            <person name="Li L."/>
            <person name="Wei W."/>
            <person name="Wang X."/>
            <person name="Wang C."/>
            <person name="Yang T."/>
            <person name="Huo Q."/>
            <person name="Li W."/>
            <person name="Guo W."/>
            <person name="Chen H."/>
            <person name="Zhou L."/>
            <person name="Ni X."/>
            <person name="Tian J."/>
            <person name="Zhou Y."/>
            <person name="Sheng Y."/>
            <person name="Liu T."/>
            <person name="Pan Y."/>
            <person name="Xia L."/>
            <person name="Li J."/>
            <person name="Zhao F."/>
            <person name="Cao W."/>
        </authorList>
    </citation>
    <scope>NUCLEOTIDE SEQUENCE</scope>
    <source>
        <strain evidence="1">Hyas-2018</strain>
    </source>
</reference>
<accession>A0ACB7RSL2</accession>
<name>A0ACB7RSL2_HYAAI</name>
<comment type="caution">
    <text evidence="1">The sequence shown here is derived from an EMBL/GenBank/DDBJ whole genome shotgun (WGS) entry which is preliminary data.</text>
</comment>